<dbReference type="AlphaFoldDB" id="A0A316IEF4"/>
<evidence type="ECO:0000313" key="2">
    <source>
        <dbReference type="Proteomes" id="UP000246005"/>
    </source>
</evidence>
<reference evidence="1 2" key="1">
    <citation type="submission" date="2018-05" db="EMBL/GenBank/DDBJ databases">
        <title>Genomic Encyclopedia of Type Strains, Phase IV (KMG-IV): sequencing the most valuable type-strain genomes for metagenomic binning, comparative biology and taxonomic classification.</title>
        <authorList>
            <person name="Goeker M."/>
        </authorList>
    </citation>
    <scope>NUCLEOTIDE SEQUENCE [LARGE SCALE GENOMIC DNA]</scope>
    <source>
        <strain evidence="1 2">DSM 45480</strain>
    </source>
</reference>
<sequence>MCWKCDDKGSTAAYLELVRGKIHDYGWYVQGVEGDRVHPPWAYTVGLTEHSRPELVLTGMPLDPAADLLGAEAAYQLFFNDPIAGQRFRLRDGPLVEAVPVTDPAAHLNTATALYGTTVSAVQLVHADERGHWPWEPGYRGVRGGQPVLGPHT</sequence>
<organism evidence="1 2">
    <name type="scientific">Lentzea atacamensis</name>
    <dbReference type="NCBI Taxonomy" id="531938"/>
    <lineage>
        <taxon>Bacteria</taxon>
        <taxon>Bacillati</taxon>
        <taxon>Actinomycetota</taxon>
        <taxon>Actinomycetes</taxon>
        <taxon>Pseudonocardiales</taxon>
        <taxon>Pseudonocardiaceae</taxon>
        <taxon>Lentzea</taxon>
    </lineage>
</organism>
<protein>
    <submittedName>
        <fullName evidence="1">Uncharacterized protein DUF4262</fullName>
    </submittedName>
</protein>
<name>A0A316IEF4_9PSEU</name>
<evidence type="ECO:0000313" key="1">
    <source>
        <dbReference type="EMBL" id="PWK91369.1"/>
    </source>
</evidence>
<comment type="caution">
    <text evidence="1">The sequence shown here is derived from an EMBL/GenBank/DDBJ whole genome shotgun (WGS) entry which is preliminary data.</text>
</comment>
<dbReference type="InterPro" id="IPR025358">
    <property type="entry name" value="DUF4262"/>
</dbReference>
<accession>A0A316IEF4</accession>
<dbReference type="Proteomes" id="UP000246005">
    <property type="component" value="Unassembled WGS sequence"/>
</dbReference>
<dbReference type="RefSeq" id="WP_109631933.1">
    <property type="nucleotide sequence ID" value="NZ_QGHB01000001.1"/>
</dbReference>
<gene>
    <name evidence="1" type="ORF">C8D88_1011403</name>
</gene>
<proteinExistence type="predicted"/>
<dbReference type="EMBL" id="QGHB01000001">
    <property type="protein sequence ID" value="PWK91369.1"/>
    <property type="molecule type" value="Genomic_DNA"/>
</dbReference>
<dbReference type="Pfam" id="PF14081">
    <property type="entry name" value="DUF4262"/>
    <property type="match status" value="1"/>
</dbReference>